<proteinExistence type="predicted"/>
<reference evidence="1 2" key="1">
    <citation type="submission" date="2022-05" db="EMBL/GenBank/DDBJ databases">
        <authorList>
            <consortium name="Genoscope - CEA"/>
            <person name="William W."/>
        </authorList>
    </citation>
    <scope>NUCLEOTIDE SEQUENCE [LARGE SCALE GENOMIC DNA]</scope>
</reference>
<protein>
    <submittedName>
        <fullName evidence="1">Uncharacterized protein</fullName>
    </submittedName>
</protein>
<keyword evidence="2" id="KW-1185">Reference proteome</keyword>
<organism evidence="1 2">
    <name type="scientific">Porites evermanni</name>
    <dbReference type="NCBI Taxonomy" id="104178"/>
    <lineage>
        <taxon>Eukaryota</taxon>
        <taxon>Metazoa</taxon>
        <taxon>Cnidaria</taxon>
        <taxon>Anthozoa</taxon>
        <taxon>Hexacorallia</taxon>
        <taxon>Scleractinia</taxon>
        <taxon>Fungiina</taxon>
        <taxon>Poritidae</taxon>
        <taxon>Porites</taxon>
    </lineage>
</organism>
<accession>A0ABN8S7R5</accession>
<comment type="caution">
    <text evidence="1">The sequence shown here is derived from an EMBL/GenBank/DDBJ whole genome shotgun (WGS) entry which is preliminary data.</text>
</comment>
<feature type="non-terminal residue" evidence="1">
    <location>
        <position position="112"/>
    </location>
</feature>
<evidence type="ECO:0000313" key="1">
    <source>
        <dbReference type="EMBL" id="CAH3187554.1"/>
    </source>
</evidence>
<dbReference type="Proteomes" id="UP001159427">
    <property type="component" value="Unassembled WGS sequence"/>
</dbReference>
<name>A0ABN8S7R5_9CNID</name>
<sequence>MNYQRDEQNFISLQEILDDYVNNCSVKENFPLQVKELEMILKEAFPQASRVQRRVNGGRVWQYPLSKISRLEEDRVKWEDLPAFTKEFDWLLSSSSDDFFECIKVQSQDLCE</sequence>
<dbReference type="EMBL" id="CALNXI010002428">
    <property type="protein sequence ID" value="CAH3187554.1"/>
    <property type="molecule type" value="Genomic_DNA"/>
</dbReference>
<evidence type="ECO:0000313" key="2">
    <source>
        <dbReference type="Proteomes" id="UP001159427"/>
    </source>
</evidence>
<gene>
    <name evidence="1" type="ORF">PEVE_00017746</name>
</gene>